<dbReference type="AlphaFoldDB" id="A0A7C3ZM38"/>
<dbReference type="CDD" id="cd00452">
    <property type="entry name" value="KDPG_aldolase"/>
    <property type="match status" value="1"/>
</dbReference>
<dbReference type="EC" id="4.1.3.16" evidence="6"/>
<protein>
    <submittedName>
        <fullName evidence="6">Bifunctional 4-hydroxy-2-oxoglutarate aldolase/2-dehydro-3-deoxy-phosphogluconate aldolase</fullName>
        <ecNumber evidence="6">4.1.2.14</ecNumber>
        <ecNumber evidence="6">4.1.3.16</ecNumber>
    </submittedName>
</protein>
<dbReference type="PANTHER" id="PTHR30246:SF1">
    <property type="entry name" value="2-DEHYDRO-3-DEOXY-6-PHOSPHOGALACTONATE ALDOLASE-RELATED"/>
    <property type="match status" value="1"/>
</dbReference>
<gene>
    <name evidence="6" type="ORF">ENR15_10870</name>
</gene>
<dbReference type="GO" id="GO:0008675">
    <property type="term" value="F:2-dehydro-3-deoxy-phosphogluconate aldolase activity"/>
    <property type="evidence" value="ECO:0007669"/>
    <property type="project" value="UniProtKB-EC"/>
</dbReference>
<dbReference type="NCBIfam" id="NF005673">
    <property type="entry name" value="PRK07455.1"/>
    <property type="match status" value="1"/>
</dbReference>
<organism evidence="6">
    <name type="scientific">Planktothricoides sp. SpSt-374</name>
    <dbReference type="NCBI Taxonomy" id="2282167"/>
    <lineage>
        <taxon>Bacteria</taxon>
        <taxon>Bacillati</taxon>
        <taxon>Cyanobacteriota</taxon>
        <taxon>Cyanophyceae</taxon>
        <taxon>Oscillatoriophycideae</taxon>
        <taxon>Oscillatoriales</taxon>
        <taxon>Oscillatoriaceae</taxon>
        <taxon>Planktothricoides</taxon>
    </lineage>
</organism>
<dbReference type="InterPro" id="IPR000887">
    <property type="entry name" value="Aldlse_KDPG_KHG"/>
</dbReference>
<comment type="caution">
    <text evidence="6">The sequence shown here is derived from an EMBL/GenBank/DDBJ whole genome shotgun (WGS) entry which is preliminary data.</text>
</comment>
<sequence length="210" mass="22114">MRDCWLNLLQRYRAIAVVRSPQWELGYHMAAAVARSGMGLIEITWNTDRAGELIAALRADFPHLTIGTGTILTLEDLENALSAGAQFIFTPHVSANLIQAATDAGVPIVPGALSPTEIVTAWQLGASCVKVFPISAVGGASYLQSLRGPLGNIPLIPTGGVTGENAPELLAAGAVAVGLAGDLFPKELLAAGNWDGVAYRCHLLHQRLTR</sequence>
<dbReference type="Pfam" id="PF01081">
    <property type="entry name" value="Aldolase"/>
    <property type="match status" value="1"/>
</dbReference>
<comment type="similarity">
    <text evidence="2">Belongs to the KHG/KDPG aldolase family.</text>
</comment>
<evidence type="ECO:0000313" key="6">
    <source>
        <dbReference type="EMBL" id="HGG01124.1"/>
    </source>
</evidence>
<dbReference type="PANTHER" id="PTHR30246">
    <property type="entry name" value="2-KETO-3-DEOXY-6-PHOSPHOGLUCONATE ALDOLASE"/>
    <property type="match status" value="1"/>
</dbReference>
<name>A0A7C3ZM38_9CYAN</name>
<proteinExistence type="inferred from homology"/>
<comment type="pathway">
    <text evidence="1">Carbohydrate acid metabolism.</text>
</comment>
<evidence type="ECO:0000256" key="4">
    <source>
        <dbReference type="ARBA" id="ARBA00023239"/>
    </source>
</evidence>
<evidence type="ECO:0000256" key="2">
    <source>
        <dbReference type="ARBA" id="ARBA00006906"/>
    </source>
</evidence>
<keyword evidence="5" id="KW-0119">Carbohydrate metabolism</keyword>
<evidence type="ECO:0000256" key="5">
    <source>
        <dbReference type="ARBA" id="ARBA00023277"/>
    </source>
</evidence>
<comment type="subunit">
    <text evidence="3">Homotrimer.</text>
</comment>
<dbReference type="Gene3D" id="3.20.20.70">
    <property type="entry name" value="Aldolase class I"/>
    <property type="match status" value="1"/>
</dbReference>
<keyword evidence="4 6" id="KW-0456">Lyase</keyword>
<dbReference type="NCBIfam" id="TIGR01182">
    <property type="entry name" value="eda"/>
    <property type="match status" value="1"/>
</dbReference>
<dbReference type="GO" id="GO:0008700">
    <property type="term" value="F:(R,S)-4-hydroxy-2-oxoglutarate aldolase activity"/>
    <property type="evidence" value="ECO:0007669"/>
    <property type="project" value="UniProtKB-EC"/>
</dbReference>
<reference evidence="6" key="1">
    <citation type="journal article" date="2020" name="mSystems">
        <title>Genome- and Community-Level Interaction Insights into Carbon Utilization and Element Cycling Functions of Hydrothermarchaeota in Hydrothermal Sediment.</title>
        <authorList>
            <person name="Zhou Z."/>
            <person name="Liu Y."/>
            <person name="Xu W."/>
            <person name="Pan J."/>
            <person name="Luo Z.H."/>
            <person name="Li M."/>
        </authorList>
    </citation>
    <scope>NUCLEOTIDE SEQUENCE [LARGE SCALE GENOMIC DNA]</scope>
    <source>
        <strain evidence="6">SpSt-374</strain>
    </source>
</reference>
<dbReference type="SUPFAM" id="SSF51569">
    <property type="entry name" value="Aldolase"/>
    <property type="match status" value="1"/>
</dbReference>
<evidence type="ECO:0000256" key="1">
    <source>
        <dbReference type="ARBA" id="ARBA00004761"/>
    </source>
</evidence>
<dbReference type="EMBL" id="DSPX01000107">
    <property type="protein sequence ID" value="HGG01124.1"/>
    <property type="molecule type" value="Genomic_DNA"/>
</dbReference>
<dbReference type="EC" id="4.1.2.14" evidence="6"/>
<dbReference type="InterPro" id="IPR013785">
    <property type="entry name" value="Aldolase_TIM"/>
</dbReference>
<evidence type="ECO:0000256" key="3">
    <source>
        <dbReference type="ARBA" id="ARBA00011233"/>
    </source>
</evidence>
<accession>A0A7C3ZM38</accession>